<dbReference type="Proteomes" id="UP000828390">
    <property type="component" value="Unassembled WGS sequence"/>
</dbReference>
<keyword evidence="2" id="KW-1185">Reference proteome</keyword>
<reference evidence="1" key="2">
    <citation type="submission" date="2020-11" db="EMBL/GenBank/DDBJ databases">
        <authorList>
            <person name="McCartney M.A."/>
            <person name="Auch B."/>
            <person name="Kono T."/>
            <person name="Mallez S."/>
            <person name="Becker A."/>
            <person name="Gohl D.M."/>
            <person name="Silverstein K.A.T."/>
            <person name="Koren S."/>
            <person name="Bechman K.B."/>
            <person name="Herman A."/>
            <person name="Abrahante J.E."/>
            <person name="Garbe J."/>
        </authorList>
    </citation>
    <scope>NUCLEOTIDE SEQUENCE</scope>
    <source>
        <strain evidence="1">Duluth1</strain>
        <tissue evidence="1">Whole animal</tissue>
    </source>
</reference>
<reference evidence="1" key="1">
    <citation type="journal article" date="2019" name="bioRxiv">
        <title>The Genome of the Zebra Mussel, Dreissena polymorpha: A Resource for Invasive Species Research.</title>
        <authorList>
            <person name="McCartney M.A."/>
            <person name="Auch B."/>
            <person name="Kono T."/>
            <person name="Mallez S."/>
            <person name="Zhang Y."/>
            <person name="Obille A."/>
            <person name="Becker A."/>
            <person name="Abrahante J.E."/>
            <person name="Garbe J."/>
            <person name="Badalamenti J.P."/>
            <person name="Herman A."/>
            <person name="Mangelson H."/>
            <person name="Liachko I."/>
            <person name="Sullivan S."/>
            <person name="Sone E.D."/>
            <person name="Koren S."/>
            <person name="Silverstein K.A.T."/>
            <person name="Beckman K.B."/>
            <person name="Gohl D.M."/>
        </authorList>
    </citation>
    <scope>NUCLEOTIDE SEQUENCE</scope>
    <source>
        <strain evidence="1">Duluth1</strain>
        <tissue evidence="1">Whole animal</tissue>
    </source>
</reference>
<name>A0A9D4R8A6_DREPO</name>
<gene>
    <name evidence="1" type="ORF">DPMN_101395</name>
</gene>
<organism evidence="1 2">
    <name type="scientific">Dreissena polymorpha</name>
    <name type="common">Zebra mussel</name>
    <name type="synonym">Mytilus polymorpha</name>
    <dbReference type="NCBI Taxonomy" id="45954"/>
    <lineage>
        <taxon>Eukaryota</taxon>
        <taxon>Metazoa</taxon>
        <taxon>Spiralia</taxon>
        <taxon>Lophotrochozoa</taxon>
        <taxon>Mollusca</taxon>
        <taxon>Bivalvia</taxon>
        <taxon>Autobranchia</taxon>
        <taxon>Heteroconchia</taxon>
        <taxon>Euheterodonta</taxon>
        <taxon>Imparidentia</taxon>
        <taxon>Neoheterodontei</taxon>
        <taxon>Myida</taxon>
        <taxon>Dreissenoidea</taxon>
        <taxon>Dreissenidae</taxon>
        <taxon>Dreissena</taxon>
    </lineage>
</organism>
<dbReference type="EMBL" id="JAIWYP010000003">
    <property type="protein sequence ID" value="KAH3858766.1"/>
    <property type="molecule type" value="Genomic_DNA"/>
</dbReference>
<proteinExistence type="predicted"/>
<dbReference type="AlphaFoldDB" id="A0A9D4R8A6"/>
<feature type="non-terminal residue" evidence="1">
    <location>
        <position position="1"/>
    </location>
</feature>
<evidence type="ECO:0000313" key="2">
    <source>
        <dbReference type="Proteomes" id="UP000828390"/>
    </source>
</evidence>
<sequence length="85" mass="9282">LNTGKIITYRSDKSASEMLESIAYIVRKSIDDKICLSPFLSLLVDESTDIGVKKKMVVRIISVGAEGKAGERKVGRAGTELPVVW</sequence>
<evidence type="ECO:0008006" key="3">
    <source>
        <dbReference type="Google" id="ProtNLM"/>
    </source>
</evidence>
<protein>
    <recommendedName>
        <fullName evidence="3">DUF4371 domain-containing protein</fullName>
    </recommendedName>
</protein>
<accession>A0A9D4R8A6</accession>
<comment type="caution">
    <text evidence="1">The sequence shown here is derived from an EMBL/GenBank/DDBJ whole genome shotgun (WGS) entry which is preliminary data.</text>
</comment>
<evidence type="ECO:0000313" key="1">
    <source>
        <dbReference type="EMBL" id="KAH3858766.1"/>
    </source>
</evidence>